<reference evidence="7 8" key="1">
    <citation type="journal article" date="2019" name="Ecotoxicol. Environ. Saf.">
        <title>Microbial characterization of heavy metal resistant bacterial strains isolated from an electroplating wastewater treatment plant.</title>
        <authorList>
            <person name="Cai X."/>
            <person name="Zheng X."/>
            <person name="Zhang D."/>
            <person name="Iqbal W."/>
            <person name="Liu C."/>
            <person name="Yang B."/>
            <person name="Zhao X."/>
            <person name="Lu X."/>
            <person name="Mao Y."/>
        </authorList>
    </citation>
    <scope>NUCLEOTIDE SEQUENCE [LARGE SCALE GENOMIC DNA]</scope>
    <source>
        <strain evidence="7 8">Ni1-3</strain>
    </source>
</reference>
<evidence type="ECO:0000259" key="5">
    <source>
        <dbReference type="Pfam" id="PF00389"/>
    </source>
</evidence>
<dbReference type="Pfam" id="PF02826">
    <property type="entry name" value="2-Hacid_dh_C"/>
    <property type="match status" value="1"/>
</dbReference>
<evidence type="ECO:0000256" key="2">
    <source>
        <dbReference type="ARBA" id="ARBA00023002"/>
    </source>
</evidence>
<dbReference type="SUPFAM" id="SSF52283">
    <property type="entry name" value="Formate/glycerate dehydrogenase catalytic domain-like"/>
    <property type="match status" value="1"/>
</dbReference>
<keyword evidence="2 4" id="KW-0560">Oxidoreductase</keyword>
<feature type="domain" description="D-isomer specific 2-hydroxyacid dehydrogenase catalytic" evidence="5">
    <location>
        <begin position="7"/>
        <end position="327"/>
    </location>
</feature>
<dbReference type="Pfam" id="PF00389">
    <property type="entry name" value="2-Hacid_dh"/>
    <property type="match status" value="1"/>
</dbReference>
<keyword evidence="3" id="KW-0520">NAD</keyword>
<dbReference type="EMBL" id="CP031775">
    <property type="protein sequence ID" value="QDZ93089.1"/>
    <property type="molecule type" value="Genomic_DNA"/>
</dbReference>
<accession>A0A5B8R6G3</accession>
<dbReference type="GO" id="GO:0016618">
    <property type="term" value="F:hydroxypyruvate reductase [NAD(P)H] activity"/>
    <property type="evidence" value="ECO:0007669"/>
    <property type="project" value="TreeGrafter"/>
</dbReference>
<dbReference type="Proteomes" id="UP000321124">
    <property type="component" value="Chromosome"/>
</dbReference>
<dbReference type="InterPro" id="IPR006139">
    <property type="entry name" value="D-isomer_2_OHA_DH_cat_dom"/>
</dbReference>
<dbReference type="RefSeq" id="WP_039262298.1">
    <property type="nucleotide sequence ID" value="NZ_CP031775.2"/>
</dbReference>
<dbReference type="SUPFAM" id="SSF51735">
    <property type="entry name" value="NAD(P)-binding Rossmann-fold domains"/>
    <property type="match status" value="1"/>
</dbReference>
<dbReference type="CDD" id="cd12157">
    <property type="entry name" value="PTDH"/>
    <property type="match status" value="1"/>
</dbReference>
<dbReference type="InterPro" id="IPR029752">
    <property type="entry name" value="D-isomer_DH_CS1"/>
</dbReference>
<name>A0A5B8R6G3_9GAMM</name>
<proteinExistence type="inferred from homology"/>
<evidence type="ECO:0000313" key="7">
    <source>
        <dbReference type="EMBL" id="QDZ93089.1"/>
    </source>
</evidence>
<evidence type="ECO:0000256" key="3">
    <source>
        <dbReference type="ARBA" id="ARBA00023027"/>
    </source>
</evidence>
<dbReference type="AlphaFoldDB" id="A0A5B8R6G3"/>
<dbReference type="PANTHER" id="PTHR10996">
    <property type="entry name" value="2-HYDROXYACID DEHYDROGENASE-RELATED"/>
    <property type="match status" value="1"/>
</dbReference>
<feature type="domain" description="D-isomer specific 2-hydroxyacid dehydrogenase NAD-binding" evidence="6">
    <location>
        <begin position="109"/>
        <end position="295"/>
    </location>
</feature>
<dbReference type="GO" id="GO:0030267">
    <property type="term" value="F:glyoxylate reductase (NADPH) activity"/>
    <property type="evidence" value="ECO:0007669"/>
    <property type="project" value="TreeGrafter"/>
</dbReference>
<dbReference type="PANTHER" id="PTHR10996:SF178">
    <property type="entry name" value="2-HYDROXYACID DEHYDROGENASE YGL185C-RELATED"/>
    <property type="match status" value="1"/>
</dbReference>
<evidence type="ECO:0000259" key="6">
    <source>
        <dbReference type="Pfam" id="PF02826"/>
    </source>
</evidence>
<dbReference type="GO" id="GO:0051287">
    <property type="term" value="F:NAD binding"/>
    <property type="evidence" value="ECO:0007669"/>
    <property type="project" value="InterPro"/>
</dbReference>
<dbReference type="InterPro" id="IPR050223">
    <property type="entry name" value="D-isomer_2-hydroxyacid_DH"/>
</dbReference>
<protein>
    <submittedName>
        <fullName evidence="7">Hydroxyacid dehydrogenase</fullName>
    </submittedName>
</protein>
<evidence type="ECO:0000256" key="4">
    <source>
        <dbReference type="RuleBase" id="RU003719"/>
    </source>
</evidence>
<dbReference type="InterPro" id="IPR029753">
    <property type="entry name" value="D-isomer_DH_CS"/>
</dbReference>
<sequence>MKPLVTVTNWVHQAVLDRLSAHFEVLANSDREPWPEDTLLQNLSRSDGVITFMPDMIDESLLNHAKKLKMVSCCLKGYDNFDIDACTRHGVLVSILPDLLTVPGAELAIGLMITAGRNVIAGDSYIRRGEFKGWRPRFYGTGLEKSTVGIVGLGAVGRTIAERLKPFGSDVRYWDKARQPVEVEERLDATFVSFDELLRDSDFLVVAVSLNAQTRHIINAERLAKMKPGAILINFARGSLVDEAAVSKALDSGGLGYYAADVFEFEDWSIADRPKQVHQGLIENRSKTLLTPHIGSAVTRVREEMAMQAAENLIEFFDGKIPQGALNAEQVGRHKGIGSNA</sequence>
<dbReference type="PROSITE" id="PS00065">
    <property type="entry name" value="D_2_HYDROXYACID_DH_1"/>
    <property type="match status" value="1"/>
</dbReference>
<dbReference type="InterPro" id="IPR036291">
    <property type="entry name" value="NAD(P)-bd_dom_sf"/>
</dbReference>
<dbReference type="KEGG" id="sdeo:D0436_23100"/>
<evidence type="ECO:0000256" key="1">
    <source>
        <dbReference type="ARBA" id="ARBA00005854"/>
    </source>
</evidence>
<comment type="similarity">
    <text evidence="1 4">Belongs to the D-isomer specific 2-hydroxyacid dehydrogenase family.</text>
</comment>
<dbReference type="GO" id="GO:0005829">
    <property type="term" value="C:cytosol"/>
    <property type="evidence" value="ECO:0007669"/>
    <property type="project" value="TreeGrafter"/>
</dbReference>
<organism evidence="7 8">
    <name type="scientific">Shewanella decolorationis</name>
    <dbReference type="NCBI Taxonomy" id="256839"/>
    <lineage>
        <taxon>Bacteria</taxon>
        <taxon>Pseudomonadati</taxon>
        <taxon>Pseudomonadota</taxon>
        <taxon>Gammaproteobacteria</taxon>
        <taxon>Alteromonadales</taxon>
        <taxon>Shewanellaceae</taxon>
        <taxon>Shewanella</taxon>
    </lineage>
</organism>
<evidence type="ECO:0000313" key="8">
    <source>
        <dbReference type="Proteomes" id="UP000321124"/>
    </source>
</evidence>
<dbReference type="Gene3D" id="3.40.50.720">
    <property type="entry name" value="NAD(P)-binding Rossmann-like Domain"/>
    <property type="match status" value="2"/>
</dbReference>
<gene>
    <name evidence="7" type="ORF">D0436_23100</name>
</gene>
<dbReference type="InterPro" id="IPR006140">
    <property type="entry name" value="D-isomer_DH_NAD-bd"/>
</dbReference>
<dbReference type="PROSITE" id="PS00671">
    <property type="entry name" value="D_2_HYDROXYACID_DH_3"/>
    <property type="match status" value="1"/>
</dbReference>